<dbReference type="InterPro" id="IPR023996">
    <property type="entry name" value="TonB-dep_OMP_SusC/RagA"/>
</dbReference>
<dbReference type="RefSeq" id="WP_216857784.1">
    <property type="nucleotide sequence ID" value="NZ_FNGY01000002.1"/>
</dbReference>
<organism evidence="4 5">
    <name type="scientific">Pedobacter steynii</name>
    <dbReference type="NCBI Taxonomy" id="430522"/>
    <lineage>
        <taxon>Bacteria</taxon>
        <taxon>Pseudomonadati</taxon>
        <taxon>Bacteroidota</taxon>
        <taxon>Sphingobacteriia</taxon>
        <taxon>Sphingobacteriales</taxon>
        <taxon>Sphingobacteriaceae</taxon>
        <taxon>Pedobacter</taxon>
    </lineage>
</organism>
<comment type="similarity">
    <text evidence="1">Belongs to the TonB-dependent receptor family.</text>
</comment>
<dbReference type="InterPro" id="IPR039426">
    <property type="entry name" value="TonB-dep_rcpt-like"/>
</dbReference>
<evidence type="ECO:0000313" key="4">
    <source>
        <dbReference type="EMBL" id="SDL84170.1"/>
    </source>
</evidence>
<evidence type="ECO:0000256" key="1">
    <source>
        <dbReference type="PROSITE-ProRule" id="PRU01360"/>
    </source>
</evidence>
<evidence type="ECO:0000256" key="2">
    <source>
        <dbReference type="SAM" id="SignalP"/>
    </source>
</evidence>
<dbReference type="SUPFAM" id="SSF56935">
    <property type="entry name" value="Porins"/>
    <property type="match status" value="1"/>
</dbReference>
<feature type="chain" id="PRO_5010277948" evidence="2">
    <location>
        <begin position="31"/>
        <end position="1063"/>
    </location>
</feature>
<name>A0A1G9NCE8_9SPHI</name>
<dbReference type="Proteomes" id="UP000183200">
    <property type="component" value="Unassembled WGS sequence"/>
</dbReference>
<dbReference type="SUPFAM" id="SSF49464">
    <property type="entry name" value="Carboxypeptidase regulatory domain-like"/>
    <property type="match status" value="1"/>
</dbReference>
<keyword evidence="2" id="KW-0732">Signal</keyword>
<evidence type="ECO:0000259" key="3">
    <source>
        <dbReference type="Pfam" id="PF07715"/>
    </source>
</evidence>
<dbReference type="STRING" id="430522.BFS30_03770"/>
<dbReference type="NCBIfam" id="TIGR04057">
    <property type="entry name" value="SusC_RagA_signa"/>
    <property type="match status" value="1"/>
</dbReference>
<dbReference type="Pfam" id="PF07715">
    <property type="entry name" value="Plug"/>
    <property type="match status" value="1"/>
</dbReference>
<keyword evidence="1" id="KW-0472">Membrane</keyword>
<dbReference type="Gene3D" id="2.60.40.1120">
    <property type="entry name" value="Carboxypeptidase-like, regulatory domain"/>
    <property type="match status" value="1"/>
</dbReference>
<keyword evidence="1" id="KW-0813">Transport</keyword>
<proteinExistence type="inferred from homology"/>
<keyword evidence="1" id="KW-0998">Cell outer membrane</keyword>
<dbReference type="NCBIfam" id="TIGR04056">
    <property type="entry name" value="OMP_RagA_SusC"/>
    <property type="match status" value="1"/>
</dbReference>
<dbReference type="InterPro" id="IPR012910">
    <property type="entry name" value="Plug_dom"/>
</dbReference>
<gene>
    <name evidence="4" type="ORF">SAMN05421820_102283</name>
</gene>
<dbReference type="InterPro" id="IPR023997">
    <property type="entry name" value="TonB-dep_OMP_SusC/RagA_CS"/>
</dbReference>
<dbReference type="EMBL" id="FNGY01000002">
    <property type="protein sequence ID" value="SDL84170.1"/>
    <property type="molecule type" value="Genomic_DNA"/>
</dbReference>
<feature type="domain" description="TonB-dependent receptor plug" evidence="3">
    <location>
        <begin position="127"/>
        <end position="236"/>
    </location>
</feature>
<keyword evidence="1" id="KW-1134">Transmembrane beta strand</keyword>
<protein>
    <submittedName>
        <fullName evidence="4">TonB-linked outer membrane protein, SusC/RagA family</fullName>
    </submittedName>
</protein>
<evidence type="ECO:0000313" key="5">
    <source>
        <dbReference type="Proteomes" id="UP000183200"/>
    </source>
</evidence>
<keyword evidence="5" id="KW-1185">Reference proteome</keyword>
<comment type="subcellular location">
    <subcellularLocation>
        <location evidence="1">Cell outer membrane</location>
        <topology evidence="1">Multi-pass membrane protein</topology>
    </subcellularLocation>
</comment>
<reference evidence="5" key="1">
    <citation type="submission" date="2016-10" db="EMBL/GenBank/DDBJ databases">
        <authorList>
            <person name="Varghese N."/>
            <person name="Submissions S."/>
        </authorList>
    </citation>
    <scope>NUCLEOTIDE SEQUENCE [LARGE SCALE GENOMIC DNA]</scope>
    <source>
        <strain evidence="5">DSM 19110</strain>
    </source>
</reference>
<accession>A0A1G9NCE8</accession>
<dbReference type="PROSITE" id="PS52016">
    <property type="entry name" value="TONB_DEPENDENT_REC_3"/>
    <property type="match status" value="1"/>
</dbReference>
<keyword evidence="1" id="KW-0812">Transmembrane</keyword>
<dbReference type="InterPro" id="IPR008969">
    <property type="entry name" value="CarboxyPept-like_regulatory"/>
</dbReference>
<dbReference type="InterPro" id="IPR037066">
    <property type="entry name" value="Plug_dom_sf"/>
</dbReference>
<dbReference type="FunFam" id="2.170.130.10:FF:000003">
    <property type="entry name" value="SusC/RagA family TonB-linked outer membrane protein"/>
    <property type="match status" value="1"/>
</dbReference>
<dbReference type="Pfam" id="PF13715">
    <property type="entry name" value="CarbopepD_reg_2"/>
    <property type="match status" value="1"/>
</dbReference>
<dbReference type="AlphaFoldDB" id="A0A1G9NCE8"/>
<sequence length="1063" mass="118589">MKYNFTRFFSMYSCWLLLLVCIGTATSLNAQTAGQRLTGVVIDSVDRAPIPNASVTIKGTKQGTQTDNMGRFILDVSGEGATLIFSYVSYKPRELYVQKGKPVTVRMVSAQDRLEEVAIVAYGTQKKSSMVASITTIDPKELKGPTSNLTTMLAGRIAGMVAYQRSGEPGMDNASFFIRGVGSFGAGKKDPLILIDGMESTGTDLARLQPDDIAGFSVLKDAAASSLYGARGANGVVLVTTKQGEIGAARFNVRFENSLSSNTRNFKFADNITYMNLANEAVLTRDPKKSLPYLPNKIDHTAAGDNPLLYPNNNWIEQLIKDYTNNQRFNMNVSGGGNTARYYVAGTYNVDNGILRTDKKNNLDNNIKIKNYAVRSNVNLKLTPTTEAIVRTSAQFDDYTGPIGGRDEWGNLINGGAAVFQTALWSNPVMFPAVYPAEYSPFSKHPLFGNAFIGDSQNMYINPYARMVSGYQQYNTSTVNVQLELKQDLKAITEGLSTRLMAYTQRYSYFDVARSFNPFYYNLSVIPGSTERILSPLNPLGGTEFLSYNQGNRNQNTTTYGELAVNYSRTFKEKHAVTGMLIGILRNYLTANGGDLQASLPSRNLGVSGRLTYAYDNRYLFEGNFGYNGSERFAPNHRFGFFPSAGVGWNVSEENFFEPLKSVITRLKLRGTYGLVGNDQIGRSEDRFFYLSNVDPNSNGRGYTWGDKWDFYRPGYYISRYENYDITWEKATTTDLGFDLNFKNGFSMVFDYYKSIRSNILMGRSNIPSTMGFNTTVQANVGKAKNEGFDLALDYSKTFGSNWWIQARGNFTYARNEVMVNEEPDYPEDLKHLSRLGFPFEQKYGLIAERLFVDDIEARNSPTQNFGGLIPTMGGDIKYRDINGDGQITDKDKVPIGLSTDPEIIYGFGFSLGFKGFDVSTFFQGSARSSFFIDPGNITPFALNGSFQNGLLKAIADDHWSEDNRNLHALWPRLTDGFNNNNNQFSTWWKRDGSFLRLKSVEIGYNLPKKALSRFRLSSLRLYLNGSNLAVFSPFKLWDPEMGSKGLGYPVQAVYNIGLNVGF</sequence>
<feature type="signal peptide" evidence="2">
    <location>
        <begin position="1"/>
        <end position="30"/>
    </location>
</feature>
<dbReference type="Gene3D" id="2.170.130.10">
    <property type="entry name" value="TonB-dependent receptor, plug domain"/>
    <property type="match status" value="1"/>
</dbReference>
<dbReference type="GO" id="GO:0009279">
    <property type="term" value="C:cell outer membrane"/>
    <property type="evidence" value="ECO:0007669"/>
    <property type="project" value="UniProtKB-SubCell"/>
</dbReference>